<evidence type="ECO:0000313" key="14">
    <source>
        <dbReference type="EMBL" id="MBM3331502.1"/>
    </source>
</evidence>
<dbReference type="GO" id="GO:0005829">
    <property type="term" value="C:cytosol"/>
    <property type="evidence" value="ECO:0007669"/>
    <property type="project" value="TreeGrafter"/>
</dbReference>
<evidence type="ECO:0000259" key="12">
    <source>
        <dbReference type="Pfam" id="PF00763"/>
    </source>
</evidence>
<dbReference type="InterPro" id="IPR036291">
    <property type="entry name" value="NAD(P)-bd_dom_sf"/>
</dbReference>
<protein>
    <recommendedName>
        <fullName evidence="11">Bifunctional protein FolD</fullName>
    </recommendedName>
    <domain>
        <recommendedName>
            <fullName evidence="11">Methylenetetrahydrofolate dehydrogenase</fullName>
            <ecNumber evidence="11">1.5.1.5</ecNumber>
        </recommendedName>
    </domain>
    <domain>
        <recommendedName>
            <fullName evidence="11">Methenyltetrahydrofolate cyclohydrolase</fullName>
            <ecNumber evidence="11">3.5.4.9</ecNumber>
        </recommendedName>
    </domain>
</protein>
<proteinExistence type="inferred from homology"/>
<gene>
    <name evidence="11" type="primary">folD</name>
    <name evidence="14" type="ORF">FJY68_06575</name>
</gene>
<dbReference type="Proteomes" id="UP000779900">
    <property type="component" value="Unassembled WGS sequence"/>
</dbReference>
<evidence type="ECO:0000256" key="5">
    <source>
        <dbReference type="ARBA" id="ARBA00022801"/>
    </source>
</evidence>
<feature type="domain" description="Tetrahydrofolate dehydrogenase/cyclohydrolase catalytic" evidence="12">
    <location>
        <begin position="7"/>
        <end position="121"/>
    </location>
</feature>
<dbReference type="FunFam" id="3.40.50.10860:FF:000005">
    <property type="entry name" value="C-1-tetrahydrofolate synthase, cytoplasmic, putative"/>
    <property type="match status" value="1"/>
</dbReference>
<dbReference type="EC" id="3.5.4.9" evidence="11"/>
<keyword evidence="6 11" id="KW-0521">NADP</keyword>
<dbReference type="PROSITE" id="PS00767">
    <property type="entry name" value="THF_DHG_CYH_2"/>
    <property type="match status" value="1"/>
</dbReference>
<feature type="binding site" evidence="11">
    <location>
        <position position="236"/>
    </location>
    <ligand>
        <name>NADP(+)</name>
        <dbReference type="ChEBI" id="CHEBI:58349"/>
    </ligand>
</feature>
<dbReference type="PANTHER" id="PTHR48099">
    <property type="entry name" value="C-1-TETRAHYDROFOLATE SYNTHASE, CYTOPLASMIC-RELATED"/>
    <property type="match status" value="1"/>
</dbReference>
<keyword evidence="8 11" id="KW-0368">Histidine biosynthesis</keyword>
<dbReference type="CDD" id="cd01080">
    <property type="entry name" value="NAD_bind_m-THF_DH_Cyclohyd"/>
    <property type="match status" value="1"/>
</dbReference>
<comment type="caution">
    <text evidence="11">Lacks conserved residue(s) required for the propagation of feature annotation.</text>
</comment>
<dbReference type="InterPro" id="IPR020631">
    <property type="entry name" value="THF_DH/CycHdrlase_NAD-bd_dom"/>
</dbReference>
<dbReference type="Pfam" id="PF02882">
    <property type="entry name" value="THF_DHG_CYH_C"/>
    <property type="match status" value="1"/>
</dbReference>
<dbReference type="EC" id="1.5.1.5" evidence="11"/>
<reference evidence="14" key="1">
    <citation type="submission" date="2019-03" db="EMBL/GenBank/DDBJ databases">
        <title>Lake Tanganyika Metagenome-Assembled Genomes (MAGs).</title>
        <authorList>
            <person name="Tran P."/>
        </authorList>
    </citation>
    <scope>NUCLEOTIDE SEQUENCE</scope>
    <source>
        <strain evidence="14">K_DeepCast_150m_m2_040</strain>
    </source>
</reference>
<dbReference type="InterPro" id="IPR020630">
    <property type="entry name" value="THF_DH/CycHdrlase_cat_dom"/>
</dbReference>
<dbReference type="GO" id="GO:0004488">
    <property type="term" value="F:methylenetetrahydrofolate dehydrogenase (NADP+) activity"/>
    <property type="evidence" value="ECO:0007669"/>
    <property type="project" value="UniProtKB-UniRule"/>
</dbReference>
<dbReference type="InterPro" id="IPR020867">
    <property type="entry name" value="THF_DH/CycHdrlase_CS"/>
</dbReference>
<evidence type="ECO:0000256" key="11">
    <source>
        <dbReference type="HAMAP-Rule" id="MF_01576"/>
    </source>
</evidence>
<keyword evidence="5 11" id="KW-0378">Hydrolase</keyword>
<dbReference type="AlphaFoldDB" id="A0A937XE50"/>
<dbReference type="Gene3D" id="3.40.50.720">
    <property type="entry name" value="NAD(P)-binding Rossmann-like Domain"/>
    <property type="match status" value="1"/>
</dbReference>
<dbReference type="SUPFAM" id="SSF51735">
    <property type="entry name" value="NAD(P)-binding Rossmann-fold domains"/>
    <property type="match status" value="1"/>
</dbReference>
<dbReference type="Gene3D" id="3.40.50.10860">
    <property type="entry name" value="Leucine Dehydrogenase, chain A, domain 1"/>
    <property type="match status" value="1"/>
</dbReference>
<comment type="subunit">
    <text evidence="2 11">Homodimer.</text>
</comment>
<dbReference type="GO" id="GO:0000105">
    <property type="term" value="P:L-histidine biosynthetic process"/>
    <property type="evidence" value="ECO:0007669"/>
    <property type="project" value="UniProtKB-KW"/>
</dbReference>
<keyword evidence="9 11" id="KW-0486">Methionine biosynthesis</keyword>
<evidence type="ECO:0000313" key="15">
    <source>
        <dbReference type="Proteomes" id="UP000779900"/>
    </source>
</evidence>
<evidence type="ECO:0000256" key="8">
    <source>
        <dbReference type="ARBA" id="ARBA00023102"/>
    </source>
</evidence>
<comment type="similarity">
    <text evidence="11">Belongs to the tetrahydrofolate dehydrogenase/cyclohydrolase family.</text>
</comment>
<dbReference type="Pfam" id="PF00763">
    <property type="entry name" value="THF_DHG_CYH"/>
    <property type="match status" value="1"/>
</dbReference>
<accession>A0A937XE50</accession>
<dbReference type="GO" id="GO:0004477">
    <property type="term" value="F:methenyltetrahydrofolate cyclohydrolase activity"/>
    <property type="evidence" value="ECO:0007669"/>
    <property type="project" value="UniProtKB-UniRule"/>
</dbReference>
<dbReference type="EMBL" id="VGIR01000032">
    <property type="protein sequence ID" value="MBM3331502.1"/>
    <property type="molecule type" value="Genomic_DNA"/>
</dbReference>
<dbReference type="PRINTS" id="PR00085">
    <property type="entry name" value="THFDHDRGNASE"/>
</dbReference>
<feature type="binding site" evidence="11">
    <location>
        <begin position="166"/>
        <end position="168"/>
    </location>
    <ligand>
        <name>NADP(+)</name>
        <dbReference type="ChEBI" id="CHEBI:58349"/>
    </ligand>
</feature>
<dbReference type="GO" id="GO:0006164">
    <property type="term" value="P:purine nucleotide biosynthetic process"/>
    <property type="evidence" value="ECO:0007669"/>
    <property type="project" value="UniProtKB-KW"/>
</dbReference>
<dbReference type="SUPFAM" id="SSF53223">
    <property type="entry name" value="Aminoacid dehydrogenase-like, N-terminal domain"/>
    <property type="match status" value="1"/>
</dbReference>
<dbReference type="PANTHER" id="PTHR48099:SF5">
    <property type="entry name" value="C-1-TETRAHYDROFOLATE SYNTHASE, CYTOPLASMIC"/>
    <property type="match status" value="1"/>
</dbReference>
<evidence type="ECO:0000256" key="10">
    <source>
        <dbReference type="ARBA" id="ARBA00023268"/>
    </source>
</evidence>
<keyword evidence="4 11" id="KW-0658">Purine biosynthesis</keyword>
<sequence length="288" mass="29504">MAEPRLLDGRAAAKAVRVELARRVDALQARGVKPGLRILQVGADPASSIYVASKVKASAMIGIDARVERLPDACCFADIARVIGAWNLDSTVHGFIVQLPLPRGIDACAVLQLVGSDKDVDGLGPASLGALASGRPRFTPATPTGIIELLVRNGISIPGRRVVIVGRGDLVGRPLASMLLLRGERGDATVTVCHSRTPDLGAVCRTAQILVVAVGRAGLVTGEMVTEGVVAVDAGTNSNDCKLVGDIDFESVAAKASAITPVPGGVGPMTVAMLLANTVRAAELASGT</sequence>
<evidence type="ECO:0000256" key="6">
    <source>
        <dbReference type="ARBA" id="ARBA00022857"/>
    </source>
</evidence>
<comment type="catalytic activity">
    <reaction evidence="11">
        <text>(6R)-5,10-methylene-5,6,7,8-tetrahydrofolate + NADP(+) = (6R)-5,10-methenyltetrahydrofolate + NADPH</text>
        <dbReference type="Rhea" id="RHEA:22812"/>
        <dbReference type="ChEBI" id="CHEBI:15636"/>
        <dbReference type="ChEBI" id="CHEBI:57455"/>
        <dbReference type="ChEBI" id="CHEBI:57783"/>
        <dbReference type="ChEBI" id="CHEBI:58349"/>
        <dbReference type="EC" id="1.5.1.5"/>
    </reaction>
</comment>
<dbReference type="GO" id="GO:0035999">
    <property type="term" value="P:tetrahydrofolate interconversion"/>
    <property type="evidence" value="ECO:0007669"/>
    <property type="project" value="UniProtKB-UniRule"/>
</dbReference>
<comment type="catalytic activity">
    <reaction evidence="11">
        <text>(6R)-5,10-methenyltetrahydrofolate + H2O = (6R)-10-formyltetrahydrofolate + H(+)</text>
        <dbReference type="Rhea" id="RHEA:23700"/>
        <dbReference type="ChEBI" id="CHEBI:15377"/>
        <dbReference type="ChEBI" id="CHEBI:15378"/>
        <dbReference type="ChEBI" id="CHEBI:57455"/>
        <dbReference type="ChEBI" id="CHEBI:195366"/>
        <dbReference type="EC" id="3.5.4.9"/>
    </reaction>
</comment>
<keyword evidence="7 11" id="KW-0560">Oxidoreductase</keyword>
<keyword evidence="10 11" id="KW-0511">Multifunctional enzyme</keyword>
<evidence type="ECO:0000256" key="7">
    <source>
        <dbReference type="ARBA" id="ARBA00023002"/>
    </source>
</evidence>
<keyword evidence="11" id="KW-0028">Amino-acid biosynthesis</keyword>
<evidence type="ECO:0000256" key="1">
    <source>
        <dbReference type="ARBA" id="ARBA00004777"/>
    </source>
</evidence>
<organism evidence="14 15">
    <name type="scientific">candidate division WOR-3 bacterium</name>
    <dbReference type="NCBI Taxonomy" id="2052148"/>
    <lineage>
        <taxon>Bacteria</taxon>
        <taxon>Bacteria division WOR-3</taxon>
    </lineage>
</organism>
<evidence type="ECO:0000256" key="9">
    <source>
        <dbReference type="ARBA" id="ARBA00023167"/>
    </source>
</evidence>
<dbReference type="HAMAP" id="MF_01576">
    <property type="entry name" value="THF_DHG_CYH"/>
    <property type="match status" value="1"/>
</dbReference>
<keyword evidence="3 11" id="KW-0554">One-carbon metabolism</keyword>
<comment type="function">
    <text evidence="11">Catalyzes the oxidation of 5,10-methylenetetrahydrofolate to 5,10-methenyltetrahydrofolate and then the hydrolysis of 5,10-methenyltetrahydrofolate to 10-formyltetrahydrofolate.</text>
</comment>
<dbReference type="InterPro" id="IPR046346">
    <property type="entry name" value="Aminoacid_DH-like_N_sf"/>
</dbReference>
<evidence type="ECO:0000259" key="13">
    <source>
        <dbReference type="Pfam" id="PF02882"/>
    </source>
</evidence>
<dbReference type="InterPro" id="IPR000672">
    <property type="entry name" value="THF_DH/CycHdrlase"/>
</dbReference>
<comment type="caution">
    <text evidence="14">The sequence shown here is derived from an EMBL/GenBank/DDBJ whole genome shotgun (WGS) entry which is preliminary data.</text>
</comment>
<evidence type="ECO:0000256" key="2">
    <source>
        <dbReference type="ARBA" id="ARBA00011738"/>
    </source>
</evidence>
<feature type="domain" description="Tetrahydrofolate dehydrogenase/cyclohydrolase NAD(P)-binding" evidence="13">
    <location>
        <begin position="140"/>
        <end position="284"/>
    </location>
</feature>
<evidence type="ECO:0000256" key="3">
    <source>
        <dbReference type="ARBA" id="ARBA00022563"/>
    </source>
</evidence>
<dbReference type="GO" id="GO:0009086">
    <property type="term" value="P:methionine biosynthetic process"/>
    <property type="evidence" value="ECO:0007669"/>
    <property type="project" value="UniProtKB-KW"/>
</dbReference>
<comment type="pathway">
    <text evidence="1 11">One-carbon metabolism; tetrahydrofolate interconversion.</text>
</comment>
<name>A0A937XE50_UNCW3</name>
<evidence type="ECO:0000256" key="4">
    <source>
        <dbReference type="ARBA" id="ARBA00022755"/>
    </source>
</evidence>
<dbReference type="FunFam" id="3.40.50.720:FF:000189">
    <property type="entry name" value="Bifunctional protein FolD"/>
    <property type="match status" value="1"/>
</dbReference>